<protein>
    <submittedName>
        <fullName evidence="2">Putative coat protein</fullName>
    </submittedName>
</protein>
<accession>A0A2I5ARE8</accession>
<keyword evidence="2" id="KW-0167">Capsid protein</keyword>
<feature type="compositionally biased region" description="Polar residues" evidence="1">
    <location>
        <begin position="505"/>
        <end position="523"/>
    </location>
</feature>
<evidence type="ECO:0000256" key="1">
    <source>
        <dbReference type="SAM" id="MobiDB-lite"/>
    </source>
</evidence>
<dbReference type="EMBL" id="KY420042">
    <property type="protein sequence ID" value="ATS94402.1"/>
    <property type="molecule type" value="Genomic_RNA"/>
</dbReference>
<organism evidence="2">
    <name type="scientific">Erysiphe necator partitivirus 1</name>
    <dbReference type="NCBI Taxonomy" id="2052564"/>
    <lineage>
        <taxon>Viruses</taxon>
        <taxon>Riboviria</taxon>
        <taxon>Orthornavirae</taxon>
        <taxon>Pisuviricota</taxon>
        <taxon>Duplopiviricetes</taxon>
        <taxon>Durnavirales</taxon>
        <taxon>Partitiviridae</taxon>
    </lineage>
</organism>
<feature type="region of interest" description="Disordered" evidence="1">
    <location>
        <begin position="1"/>
        <end position="102"/>
    </location>
</feature>
<dbReference type="GO" id="GO:0019028">
    <property type="term" value="C:viral capsid"/>
    <property type="evidence" value="ECO:0007669"/>
    <property type="project" value="UniProtKB-KW"/>
</dbReference>
<feature type="compositionally biased region" description="Acidic residues" evidence="1">
    <location>
        <begin position="37"/>
        <end position="50"/>
    </location>
</feature>
<feature type="compositionally biased region" description="Basic residues" evidence="1">
    <location>
        <begin position="62"/>
        <end position="76"/>
    </location>
</feature>
<name>A0A2I5ARE8_9VIRU</name>
<evidence type="ECO:0000313" key="2">
    <source>
        <dbReference type="EMBL" id="ATS94402.1"/>
    </source>
</evidence>
<proteinExistence type="predicted"/>
<feature type="compositionally biased region" description="Low complexity" evidence="1">
    <location>
        <begin position="23"/>
        <end position="36"/>
    </location>
</feature>
<reference evidence="2" key="1">
    <citation type="journal article" date="2018" name="Arch. Virol.">
        <title>Detection and analysis of mycovirus-related RNA viruses from grape powdery mildew fungus Erysiphe necator.</title>
        <authorList>
            <person name="Pandey B."/>
            <person name="Naidu R.A."/>
            <person name="Grove G.G."/>
        </authorList>
    </citation>
    <scope>NUCLEOTIDE SEQUENCE</scope>
    <source>
        <strain evidence="2">Gpm 1b</strain>
    </source>
</reference>
<keyword evidence="2" id="KW-0946">Virion</keyword>
<sequence>MSSNKASRSYRRLDAESGMNRVSSSKKPAKAKQSPPSDDEYASSDSELESALDIPAKDDSRRRKTRGPAPARKGKKDGRTRDFKGEEDDHSDLDQEKAVETDNKIAPHRQVLLASTYHIGVSSVSRPAVSSFIPSAVNYFMMVYAISNILVENTLLHEMCPSFFTPALSLYFGHVYFYQVLRARSAAGSDVLTRLEKRALTYYERVGEPESWPIPAPLLGFLEYFGAHKTEDPYFTWIVPALPSLSALSNNSLRNMSTVPGITRIPLIPALQQFVHNFGAGLIEWNDEVLYPVATPLSETNQFVGLNASTAATASFQTLAFSAAWLIPCETENDIGPYDLSTKQSRIRRWNVPAIANDENFSSLSSFLGFKDDASFNWMKNLLTMAEVCCRFFPGSGSLGSVSPLTTLSVATRSYYRSNVARIPGDNVWYHDHAGWHLSFKGYTNTETGILDTKMSLTVSPNATYAISVIPAICGNSAPQLCGPYFLNDPQVALNFEIMAVPVTEGSSTQDPSNNFQQLASRQYDNKAGR</sequence>
<feature type="region of interest" description="Disordered" evidence="1">
    <location>
        <begin position="505"/>
        <end position="530"/>
    </location>
</feature>
<feature type="compositionally biased region" description="Basic and acidic residues" evidence="1">
    <location>
        <begin position="92"/>
        <end position="102"/>
    </location>
</feature>